<keyword evidence="1" id="KW-0540">Nuclease</keyword>
<dbReference type="Proteomes" id="UP000248886">
    <property type="component" value="Unassembled WGS sequence"/>
</dbReference>
<dbReference type="EMBL" id="QKQP01000001">
    <property type="protein sequence ID" value="PZD82247.1"/>
    <property type="molecule type" value="Genomic_DNA"/>
</dbReference>
<keyword evidence="1" id="KW-0255">Endonuclease</keyword>
<evidence type="ECO:0000313" key="2">
    <source>
        <dbReference type="Proteomes" id="UP000248886"/>
    </source>
</evidence>
<sequence length="35" mass="3822">MSNPEQEARQTIDQLLGAAGWHICDADAVNIRAAR</sequence>
<dbReference type="GeneID" id="65280033"/>
<evidence type="ECO:0000313" key="1">
    <source>
        <dbReference type="EMBL" id="PZD82247.1"/>
    </source>
</evidence>
<protein>
    <submittedName>
        <fullName evidence="1">Type I restriction endonuclease subunit R</fullName>
    </submittedName>
</protein>
<accession>A0A2W1KSR0</accession>
<dbReference type="OrthoDB" id="9804086at2"/>
<dbReference type="GO" id="GO:0004519">
    <property type="term" value="F:endonuclease activity"/>
    <property type="evidence" value="ECO:0007669"/>
    <property type="project" value="UniProtKB-KW"/>
</dbReference>
<name>A0A2W1KSR0_ACIFR</name>
<reference evidence="1 2" key="1">
    <citation type="submission" date="2018-06" db="EMBL/GenBank/DDBJ databases">
        <title>Draft sequence of Acidithiobacillus ferrooxidans CCM 4253.</title>
        <authorList>
            <person name="Moya-Beltran A."/>
            <person name="Castro M."/>
            <person name="Covarrubias P.C."/>
            <person name="Issotta F."/>
            <person name="Janiczek O."/>
            <person name="Mandl M."/>
            <person name="Kucera J."/>
            <person name="Quatrini R."/>
        </authorList>
    </citation>
    <scope>NUCLEOTIDE SEQUENCE [LARGE SCALE GENOMIC DNA]</scope>
    <source>
        <strain evidence="1 2">CCM 4253</strain>
    </source>
</reference>
<comment type="caution">
    <text evidence="1">The sequence shown here is derived from an EMBL/GenBank/DDBJ whole genome shotgun (WGS) entry which is preliminary data.</text>
</comment>
<dbReference type="RefSeq" id="WP_009564014.1">
    <property type="nucleotide sequence ID" value="NZ_AP025160.1"/>
</dbReference>
<keyword evidence="1" id="KW-0378">Hydrolase</keyword>
<proteinExistence type="predicted"/>
<dbReference type="AlphaFoldDB" id="A0A2W1KSR0"/>
<gene>
    <name evidence="1" type="ORF">DN052_04250</name>
</gene>
<organism evidence="1 2">
    <name type="scientific">Acidithiobacillus ferrooxidans</name>
    <name type="common">Thiobacillus ferrooxidans</name>
    <dbReference type="NCBI Taxonomy" id="920"/>
    <lineage>
        <taxon>Bacteria</taxon>
        <taxon>Pseudomonadati</taxon>
        <taxon>Pseudomonadota</taxon>
        <taxon>Acidithiobacillia</taxon>
        <taxon>Acidithiobacillales</taxon>
        <taxon>Acidithiobacillaceae</taxon>
        <taxon>Acidithiobacillus</taxon>
    </lineage>
</organism>